<dbReference type="Proteomes" id="UP000190274">
    <property type="component" value="Chromosome E"/>
</dbReference>
<dbReference type="GO" id="GO:0005794">
    <property type="term" value="C:Golgi apparatus"/>
    <property type="evidence" value="ECO:0007669"/>
    <property type="project" value="TreeGrafter"/>
</dbReference>
<feature type="active site" description="Nucleophile" evidence="6">
    <location>
        <position position="310"/>
    </location>
</feature>
<evidence type="ECO:0000256" key="3">
    <source>
        <dbReference type="ARBA" id="ARBA00022676"/>
    </source>
</evidence>
<evidence type="ECO:0000256" key="1">
    <source>
        <dbReference type="ARBA" id="ARBA00004606"/>
    </source>
</evidence>
<gene>
    <name evidence="7" type="ORF">LADA_0E05160G</name>
</gene>
<dbReference type="InterPro" id="IPR029044">
    <property type="entry name" value="Nucleotide-diphossugar_trans"/>
</dbReference>
<dbReference type="Pfam" id="PF01793">
    <property type="entry name" value="Glyco_transf_15"/>
    <property type="match status" value="1"/>
</dbReference>
<dbReference type="SUPFAM" id="SSF53448">
    <property type="entry name" value="Nucleotide-diphospho-sugar transferases"/>
    <property type="match status" value="1"/>
</dbReference>
<dbReference type="GO" id="GO:0006487">
    <property type="term" value="P:protein N-linked glycosylation"/>
    <property type="evidence" value="ECO:0007669"/>
    <property type="project" value="TreeGrafter"/>
</dbReference>
<dbReference type="GO" id="GO:0006493">
    <property type="term" value="P:protein O-linked glycosylation"/>
    <property type="evidence" value="ECO:0007669"/>
    <property type="project" value="TreeGrafter"/>
</dbReference>
<comment type="subcellular location">
    <subcellularLocation>
        <location evidence="1">Membrane</location>
        <topology evidence="1">Single-pass type II membrane protein</topology>
    </subcellularLocation>
</comment>
<organism evidence="7 8">
    <name type="scientific">Lachancea dasiensis</name>
    <dbReference type="NCBI Taxonomy" id="1072105"/>
    <lineage>
        <taxon>Eukaryota</taxon>
        <taxon>Fungi</taxon>
        <taxon>Dikarya</taxon>
        <taxon>Ascomycota</taxon>
        <taxon>Saccharomycotina</taxon>
        <taxon>Saccharomycetes</taxon>
        <taxon>Saccharomycetales</taxon>
        <taxon>Saccharomycetaceae</taxon>
        <taxon>Lachancea</taxon>
    </lineage>
</organism>
<evidence type="ECO:0000256" key="5">
    <source>
        <dbReference type="ARBA" id="ARBA00022968"/>
    </source>
</evidence>
<keyword evidence="4" id="KW-0808">Transferase</keyword>
<sequence>MKKTIVTGITVLLPFLFGYLCFIAQAVITTSLGHRSREASYFRKSEEILHKFDSERRSNLLSGLPKLSTNTYLDRRNALDNTIESPSRENATILMLVRNWELDGALKSMRSLEDRFNGKYHYDWTFLNDVPFENAFIEATTAMASGRTAYGLIPPSDWNRPDTVDEEDFENCLQLMEEKGVIYGGSRSYRNMCRFNSGYFFRQKLLDNYQYYFRVEPDVEYYCDFPYDPFKLLREQRKKYGFVISMYEYEDTIPTLWDAVEDFMADNSDVVDMTDNLYQFITDDSVIGKDAPIIQSNSAYNLCHFWSNFEVGDLSFFRSDEYLKYFEALDARGGFYYERWGDAPVHSIAVALLLKPSEVIHFDQIGYYHVPFGTCPAAHDMRLHLRCLCDPTMEENIDIQPHSCLVRWWKCGSGKFFMQNA</sequence>
<dbReference type="GO" id="GO:0016020">
    <property type="term" value="C:membrane"/>
    <property type="evidence" value="ECO:0007669"/>
    <property type="project" value="UniProtKB-SubCell"/>
</dbReference>
<proteinExistence type="inferred from homology"/>
<keyword evidence="8" id="KW-1185">Reference proteome</keyword>
<keyword evidence="5" id="KW-0812">Transmembrane</keyword>
<dbReference type="PIRSF" id="PIRSF018153">
    <property type="entry name" value="Glyco_trans_15"/>
    <property type="match status" value="1"/>
</dbReference>
<evidence type="ECO:0000256" key="4">
    <source>
        <dbReference type="ARBA" id="ARBA00022679"/>
    </source>
</evidence>
<comment type="similarity">
    <text evidence="2">Belongs to the glycosyltransferase 15 family.</text>
</comment>
<dbReference type="PANTHER" id="PTHR31121">
    <property type="entry name" value="ALPHA-1,2 MANNOSYLTRANSFERASE KTR1"/>
    <property type="match status" value="1"/>
</dbReference>
<dbReference type="GO" id="GO:0000026">
    <property type="term" value="F:alpha-1,2-mannosyltransferase activity"/>
    <property type="evidence" value="ECO:0007669"/>
    <property type="project" value="TreeGrafter"/>
</dbReference>
<keyword evidence="5" id="KW-0735">Signal-anchor</keyword>
<keyword evidence="3" id="KW-0328">Glycosyltransferase</keyword>
<dbReference type="STRING" id="1266660.A0A1G4JCL0"/>
<dbReference type="FunFam" id="3.90.550.10:FF:000051">
    <property type="entry name" value="Alpha-1,2-mannosyltransferase (Ktr4)"/>
    <property type="match status" value="1"/>
</dbReference>
<dbReference type="EMBL" id="LT598455">
    <property type="protein sequence ID" value="SCU87623.1"/>
    <property type="molecule type" value="Genomic_DNA"/>
</dbReference>
<evidence type="ECO:0000256" key="2">
    <source>
        <dbReference type="ARBA" id="ARBA00007677"/>
    </source>
</evidence>
<reference evidence="8" key="1">
    <citation type="submission" date="2016-03" db="EMBL/GenBank/DDBJ databases">
        <authorList>
            <person name="Devillers H."/>
        </authorList>
    </citation>
    <scope>NUCLEOTIDE SEQUENCE [LARGE SCALE GENOMIC DNA]</scope>
</reference>
<dbReference type="PANTHER" id="PTHR31121:SF10">
    <property type="entry name" value="MANNOSYLTRANSFERASE KTR2-RELATED"/>
    <property type="match status" value="1"/>
</dbReference>
<accession>A0A1G4JCL0</accession>
<protein>
    <submittedName>
        <fullName evidence="7">LADA_0E05160g1_1</fullName>
    </submittedName>
</protein>
<evidence type="ECO:0000313" key="7">
    <source>
        <dbReference type="EMBL" id="SCU87623.1"/>
    </source>
</evidence>
<dbReference type="Gene3D" id="3.90.550.10">
    <property type="entry name" value="Spore Coat Polysaccharide Biosynthesis Protein SpsA, Chain A"/>
    <property type="match status" value="1"/>
</dbReference>
<dbReference type="AlphaFoldDB" id="A0A1G4JCL0"/>
<dbReference type="InterPro" id="IPR002685">
    <property type="entry name" value="Glyco_trans_15"/>
</dbReference>
<evidence type="ECO:0000313" key="8">
    <source>
        <dbReference type="Proteomes" id="UP000190274"/>
    </source>
</evidence>
<dbReference type="GO" id="GO:0000032">
    <property type="term" value="P:cell wall mannoprotein biosynthetic process"/>
    <property type="evidence" value="ECO:0007669"/>
    <property type="project" value="TreeGrafter"/>
</dbReference>
<evidence type="ECO:0000256" key="6">
    <source>
        <dbReference type="PIRSR" id="PIRSR018153-1"/>
    </source>
</evidence>
<name>A0A1G4JCL0_9SACH</name>
<dbReference type="OrthoDB" id="439943at2759"/>